<evidence type="ECO:0000313" key="3">
    <source>
        <dbReference type="Proteomes" id="UP000078596"/>
    </source>
</evidence>
<dbReference type="AlphaFoldDB" id="A0A191ZGL6"/>
<sequence>MKITRYLLITLVLVIMVVGRQAASAETATAGSMTDQEILQRFQLMKPQQCKRVGQKNEPPEHIDTPVYGERFHLDLDGDGTCEILDVWVDRVTPDPDDYRLDGMSAIYRYHKKHWVQSYGLPCKPEYQIFDRENKTIYYLLDFHGNTYNSAEGIYYMDGGWEISHAGLRGGIRPCSVSFVCKGVNFEHVANVLLKKQKSAEANKLESKKQ</sequence>
<evidence type="ECO:0000313" key="2">
    <source>
        <dbReference type="EMBL" id="ANJ67024.1"/>
    </source>
</evidence>
<dbReference type="OrthoDB" id="9789813at2"/>
<feature type="chain" id="PRO_5008250364" evidence="1">
    <location>
        <begin position="23"/>
        <end position="210"/>
    </location>
</feature>
<dbReference type="Proteomes" id="UP000078596">
    <property type="component" value="Chromosome"/>
</dbReference>
<proteinExistence type="predicted"/>
<reference evidence="2 3" key="1">
    <citation type="submission" date="2016-06" db="EMBL/GenBank/DDBJ databases">
        <title>Insight into the functional genes involving in sulfur oxidation in Pearl River water.</title>
        <authorList>
            <person name="Luo J."/>
            <person name="Tan X."/>
            <person name="Lin W."/>
        </authorList>
    </citation>
    <scope>NUCLEOTIDE SEQUENCE [LARGE SCALE GENOMIC DNA]</scope>
    <source>
        <strain evidence="2 3">LS2</strain>
    </source>
</reference>
<dbReference type="EMBL" id="CP016027">
    <property type="protein sequence ID" value="ANJ67024.1"/>
    <property type="molecule type" value="Genomic_DNA"/>
</dbReference>
<accession>A0A191ZGL6</accession>
<dbReference type="STRING" id="1860122.A9404_06190"/>
<feature type="signal peptide" evidence="1">
    <location>
        <begin position="1"/>
        <end position="22"/>
    </location>
</feature>
<protein>
    <submittedName>
        <fullName evidence="2">Uncharacterized protein</fullName>
    </submittedName>
</protein>
<evidence type="ECO:0000256" key="1">
    <source>
        <dbReference type="SAM" id="SignalP"/>
    </source>
</evidence>
<keyword evidence="1" id="KW-0732">Signal</keyword>
<keyword evidence="3" id="KW-1185">Reference proteome</keyword>
<organism evidence="2 3">
    <name type="scientific">Halothiobacillus diazotrophicus</name>
    <dbReference type="NCBI Taxonomy" id="1860122"/>
    <lineage>
        <taxon>Bacteria</taxon>
        <taxon>Pseudomonadati</taxon>
        <taxon>Pseudomonadota</taxon>
        <taxon>Gammaproteobacteria</taxon>
        <taxon>Chromatiales</taxon>
        <taxon>Halothiobacillaceae</taxon>
        <taxon>Halothiobacillus</taxon>
    </lineage>
</organism>
<name>A0A191ZGL6_9GAMM</name>
<gene>
    <name evidence="2" type="ORF">A9404_06190</name>
</gene>
<dbReference type="RefSeq" id="WP_066099386.1">
    <property type="nucleotide sequence ID" value="NZ_CP016027.1"/>
</dbReference>
<dbReference type="KEGG" id="haz:A9404_06190"/>